<evidence type="ECO:0008006" key="3">
    <source>
        <dbReference type="Google" id="ProtNLM"/>
    </source>
</evidence>
<sequence>MTALPYGDPTQWDEIPEAWLTAFTHALQAHGHTIDDAHESAITIAAPGLDDGEEWSLVKPNFHGLWAHGIYIRGYCPDPEWIHADAADPQAVADVVHAILTGAPLKRTFLNGAMGVYPAPTTEA</sequence>
<reference evidence="1 2" key="1">
    <citation type="journal article" date="2012" name="J. Bacteriol.">
        <title>Draft genome of Streptomyces tsukubaensis NRRL 18488, the producer of the clinically important immunosuppressant tacrolimus (FK506).</title>
        <authorList>
            <person name="Barreiro C."/>
            <person name="Prieto C."/>
            <person name="Sola-Landa A."/>
            <person name="Solera E."/>
            <person name="Martinez-Castro M."/>
            <person name="Perez-Redondo R."/>
            <person name="Garcia-Estrada C."/>
            <person name="Aparicio J.F."/>
            <person name="Fernandez-Martinez L.T."/>
            <person name="Santos-Aberturas J."/>
            <person name="Salehi-Najafabadi Z."/>
            <person name="Rodriguez-Garcia A."/>
            <person name="Tauch A."/>
            <person name="Martin J.F."/>
        </authorList>
    </citation>
    <scope>NUCLEOTIDE SEQUENCE [LARGE SCALE GENOMIC DNA]</scope>
    <source>
        <strain evidence="2">DSM 42081 / NBRC 108919 / NRRL 18488 / 9993</strain>
    </source>
</reference>
<evidence type="ECO:0000313" key="2">
    <source>
        <dbReference type="Proteomes" id="UP000005940"/>
    </source>
</evidence>
<dbReference type="RefSeq" id="WP_006348454.1">
    <property type="nucleotide sequence ID" value="NZ_CP029159.1"/>
</dbReference>
<proteinExistence type="predicted"/>
<accession>I2N0W7</accession>
<keyword evidence="2" id="KW-1185">Reference proteome</keyword>
<name>I2N0W7_STRT9</name>
<protein>
    <recommendedName>
        <fullName evidence="3">DUF317 domain-containing protein</fullName>
    </recommendedName>
</protein>
<organism evidence="1 2">
    <name type="scientific">Streptomyces tsukubensis (strain DSM 42081 / NBRC 108919 / NRRL 18488 / 9993)</name>
    <dbReference type="NCBI Taxonomy" id="1114943"/>
    <lineage>
        <taxon>Bacteria</taxon>
        <taxon>Bacillati</taxon>
        <taxon>Actinomycetota</taxon>
        <taxon>Actinomycetes</taxon>
        <taxon>Kitasatosporales</taxon>
        <taxon>Streptomycetaceae</taxon>
        <taxon>Streptomyces</taxon>
    </lineage>
</organism>
<dbReference type="Proteomes" id="UP000005940">
    <property type="component" value="Chromosome"/>
</dbReference>
<dbReference type="EMBL" id="CP029159">
    <property type="protein sequence ID" value="QKM69066.1"/>
    <property type="molecule type" value="Genomic_DNA"/>
</dbReference>
<dbReference type="AlphaFoldDB" id="I2N0W7"/>
<evidence type="ECO:0000313" key="1">
    <source>
        <dbReference type="EMBL" id="QKM69066.1"/>
    </source>
</evidence>
<gene>
    <name evidence="1" type="ORF">STSU_019795</name>
</gene>